<name>A0A7W4YUT0_9BURK</name>
<reference evidence="2 3" key="1">
    <citation type="submission" date="2020-08" db="EMBL/GenBank/DDBJ databases">
        <title>Genomic Encyclopedia of Type Strains, Phase IV (KMG-V): Genome sequencing to study the core and pangenomes of soil and plant-associated prokaryotes.</title>
        <authorList>
            <person name="Whitman W."/>
        </authorList>
    </citation>
    <scope>NUCLEOTIDE SEQUENCE [LARGE SCALE GENOMIC DNA]</scope>
    <source>
        <strain evidence="2 3">SLV-2362</strain>
    </source>
</reference>
<keyword evidence="3" id="KW-1185">Reference proteome</keyword>
<dbReference type="AlphaFoldDB" id="A0A7W4YUT0"/>
<evidence type="ECO:0000313" key="2">
    <source>
        <dbReference type="EMBL" id="MBB3010621.1"/>
    </source>
</evidence>
<evidence type="ECO:0000313" key="3">
    <source>
        <dbReference type="Proteomes" id="UP000578036"/>
    </source>
</evidence>
<dbReference type="GO" id="GO:0016747">
    <property type="term" value="F:acyltransferase activity, transferring groups other than amino-acyl groups"/>
    <property type="evidence" value="ECO:0007669"/>
    <property type="project" value="InterPro"/>
</dbReference>
<dbReference type="InterPro" id="IPR000182">
    <property type="entry name" value="GNAT_dom"/>
</dbReference>
<proteinExistence type="predicted"/>
<evidence type="ECO:0000259" key="1">
    <source>
        <dbReference type="PROSITE" id="PS51186"/>
    </source>
</evidence>
<gene>
    <name evidence="2" type="ORF">FHX61_005302</name>
</gene>
<dbReference type="Pfam" id="PF00583">
    <property type="entry name" value="Acetyltransf_1"/>
    <property type="match status" value="1"/>
</dbReference>
<dbReference type="SUPFAM" id="SSF55729">
    <property type="entry name" value="Acyl-CoA N-acyltransferases (Nat)"/>
    <property type="match status" value="1"/>
</dbReference>
<comment type="caution">
    <text evidence="2">The sequence shown here is derived from an EMBL/GenBank/DDBJ whole genome shotgun (WGS) entry which is preliminary data.</text>
</comment>
<dbReference type="EMBL" id="JACHWF010000009">
    <property type="protein sequence ID" value="MBB3010621.1"/>
    <property type="molecule type" value="Genomic_DNA"/>
</dbReference>
<organism evidence="2 3">
    <name type="scientific">Cupriavidus alkaliphilus</name>
    <dbReference type="NCBI Taxonomy" id="942866"/>
    <lineage>
        <taxon>Bacteria</taxon>
        <taxon>Pseudomonadati</taxon>
        <taxon>Pseudomonadota</taxon>
        <taxon>Betaproteobacteria</taxon>
        <taxon>Burkholderiales</taxon>
        <taxon>Burkholderiaceae</taxon>
        <taxon>Cupriavidus</taxon>
    </lineage>
</organism>
<dbReference type="InterPro" id="IPR016181">
    <property type="entry name" value="Acyl_CoA_acyltransferase"/>
</dbReference>
<protein>
    <submittedName>
        <fullName evidence="2">GNAT superfamily N-acetyltransferase</fullName>
    </submittedName>
</protein>
<sequence>MITYQVEAWPDIVADIRPLWREHWEEVGTDRDLIPLDVDEAAYLHLHGIGELQVLTVRRAGAIVGYHIAIVRPHIRYRTTLVAITDVYYVRPDARRGMVGVNLFRQAEKHLAARGAKKLFTGTKKSLDMGPILSRLGYREAESLYTKVIGV</sequence>
<dbReference type="Gene3D" id="3.40.630.30">
    <property type="match status" value="1"/>
</dbReference>
<dbReference type="RefSeq" id="WP_183300663.1">
    <property type="nucleotide sequence ID" value="NZ_JACHWF010000009.1"/>
</dbReference>
<dbReference type="Proteomes" id="UP000578036">
    <property type="component" value="Unassembled WGS sequence"/>
</dbReference>
<feature type="domain" description="N-acetyltransferase" evidence="1">
    <location>
        <begin position="1"/>
        <end position="151"/>
    </location>
</feature>
<dbReference type="PROSITE" id="PS51186">
    <property type="entry name" value="GNAT"/>
    <property type="match status" value="1"/>
</dbReference>
<accession>A0A7W4YUT0</accession>
<keyword evidence="2" id="KW-0808">Transferase</keyword>